<dbReference type="Pfam" id="PF13439">
    <property type="entry name" value="Glyco_transf_4"/>
    <property type="match status" value="1"/>
</dbReference>
<keyword evidence="2 4" id="KW-0808">Transferase</keyword>
<dbReference type="PANTHER" id="PTHR12526:SF510">
    <property type="entry name" value="D-INOSITOL 3-PHOSPHATE GLYCOSYLTRANSFERASE"/>
    <property type="match status" value="1"/>
</dbReference>
<dbReference type="EC" id="2.4.-.-" evidence="4"/>
<dbReference type="PANTHER" id="PTHR12526">
    <property type="entry name" value="GLYCOSYLTRANSFERASE"/>
    <property type="match status" value="1"/>
</dbReference>
<evidence type="ECO:0000256" key="2">
    <source>
        <dbReference type="ARBA" id="ARBA00022679"/>
    </source>
</evidence>
<accession>A0AB38T7T9</accession>
<feature type="domain" description="Glycosyltransferase subfamily 4-like N-terminal" evidence="3">
    <location>
        <begin position="28"/>
        <end position="190"/>
    </location>
</feature>
<evidence type="ECO:0000313" key="4">
    <source>
        <dbReference type="EMBL" id="UTU51007.1"/>
    </source>
</evidence>
<evidence type="ECO:0000313" key="5">
    <source>
        <dbReference type="Proteomes" id="UP001060070"/>
    </source>
</evidence>
<protein>
    <submittedName>
        <fullName evidence="4">Glycosyltransferase</fullName>
        <ecNumber evidence="4">2.4.-.-</ecNumber>
    </submittedName>
</protein>
<organism evidence="4 5">
    <name type="scientific">Mesorhizobium ciceri</name>
    <dbReference type="NCBI Taxonomy" id="39645"/>
    <lineage>
        <taxon>Bacteria</taxon>
        <taxon>Pseudomonadati</taxon>
        <taxon>Pseudomonadota</taxon>
        <taxon>Alphaproteobacteria</taxon>
        <taxon>Hyphomicrobiales</taxon>
        <taxon>Phyllobacteriaceae</taxon>
        <taxon>Mesorhizobium</taxon>
    </lineage>
</organism>
<dbReference type="Pfam" id="PF13692">
    <property type="entry name" value="Glyco_trans_1_4"/>
    <property type="match status" value="1"/>
</dbReference>
<dbReference type="Gene3D" id="3.40.50.2000">
    <property type="entry name" value="Glycogen Phosphorylase B"/>
    <property type="match status" value="2"/>
</dbReference>
<evidence type="ECO:0000256" key="1">
    <source>
        <dbReference type="ARBA" id="ARBA00022676"/>
    </source>
</evidence>
<reference evidence="4 5" key="1">
    <citation type="journal article" date="2022" name="Microbiol. Resour. Announc.">
        <title>Complete Genome Sequence of Mesorhizobium ciceri Strain R30, a Rhizobium Used as a Commercial Inoculant for Chickpea in Argentina.</title>
        <authorList>
            <person name="Foresto E."/>
            <person name="Revale S."/>
            <person name="Primo E."/>
            <person name="Nievas F."/>
            <person name="Carezzano E."/>
            <person name="Puente M."/>
            <person name="Alzari P."/>
            <person name="Mart M."/>
            <person name="Ben-Assaya M."/>
            <person name="Mornico D."/>
            <person name="Santoro M."/>
            <person name="Mart F."/>
            <person name="Giordano W."/>
            <person name="Bogino P."/>
        </authorList>
    </citation>
    <scope>NUCLEOTIDE SEQUENCE [LARGE SCALE GENOMIC DNA]</scope>
    <source>
        <strain evidence="4 5">R30</strain>
    </source>
</reference>
<dbReference type="SUPFAM" id="SSF53756">
    <property type="entry name" value="UDP-Glycosyltransferase/glycogen phosphorylase"/>
    <property type="match status" value="1"/>
</dbReference>
<keyword evidence="1 4" id="KW-0328">Glycosyltransferase</keyword>
<keyword evidence="5" id="KW-1185">Reference proteome</keyword>
<proteinExistence type="predicted"/>
<name>A0AB38T7T9_9HYPH</name>
<gene>
    <name evidence="4" type="ORF">LRP29_26600</name>
</gene>
<dbReference type="RefSeq" id="WP_024503655.1">
    <property type="nucleotide sequence ID" value="NZ_CP088147.1"/>
</dbReference>
<dbReference type="InterPro" id="IPR028098">
    <property type="entry name" value="Glyco_trans_4-like_N"/>
</dbReference>
<evidence type="ECO:0000259" key="3">
    <source>
        <dbReference type="Pfam" id="PF13439"/>
    </source>
</evidence>
<dbReference type="EMBL" id="CP088147">
    <property type="protein sequence ID" value="UTU51007.1"/>
    <property type="molecule type" value="Genomic_DNA"/>
</dbReference>
<dbReference type="AlphaFoldDB" id="A0AB38T7T9"/>
<dbReference type="Proteomes" id="UP001060070">
    <property type="component" value="Chromosome"/>
</dbReference>
<dbReference type="GO" id="GO:0016757">
    <property type="term" value="F:glycosyltransferase activity"/>
    <property type="evidence" value="ECO:0007669"/>
    <property type="project" value="UniProtKB-KW"/>
</dbReference>
<sequence length="385" mass="42102">MSFGENSEFPRLMKRKLALIAIPLDRRGGAETILKLVARALARRPDWDVEIGFLGGQAAGEAAGSHQKGIRCSYGFGGGKAMSEVLLAPRLIRHRYDLVFSSHARVNSFLAAARSVGLLRSHRLVARESTVLLDRFKGPRALAYKALYAAYGSQDMIVAQTSYMNERLRDVLPRRAIAKLRTLPNPVDEDLIVKMSMEALPGHDAEILSRRPQIVWCGRLIDVKRPTIAVDVLAEVRRRTGEDYELTMVGSGPMQAELRARAGELELASRLNLLGQRDNPFPLFRAARAGMLTSATEGFPNVLLEMMACRIPGIVTTPCAGDLDMLSGLEISAGFGASEVAEALLKVIQGGDRSALYGKTLSERSPDRFADMLLRAPSSYPGGQR</sequence>